<name>K1Y9B6_MARBU</name>
<dbReference type="EMBL" id="JH921428">
    <property type="protein sequence ID" value="EKD21749.1"/>
    <property type="molecule type" value="Genomic_DNA"/>
</dbReference>
<sequence length="423" mass="46654">MAIVSNPVDLVIFSLGQILIASAALGFTAPGSSRRHVVIPILVTFTLCYGTIASYTIPQPFAAISSMTLCCCCLNYLSMAFLSSWSFEAKGPSARLAKKAKAESPQSEARGKGTGEMEATVLDRLAWGFKSIMSFRDVNTPFEVKNVPHFVPEDPSYVPTKPAFFVRSAIILAACYLIIDLIESRPPPSDAAEIFSADKLQLWKRRGEVTVQEVIVRTAASAGFWVLLRCAIMGGASAINMVLVALNSVPVESCRPIMGPISEAYTLRGFWGKFWTQIPRKIIAEPANYICDELFIFKKGTPPSTYAKIFVTFFAAGFLLRIGDVAVGIPLEDSRALQFFCLQAAGIMFEDAVQYIYRSVTGAKFGAPPRLWTRGLGYIWVVFFLLFLTTPWWAFPAFRMILAFPDRVLIPHGISIFKENPTT</sequence>
<dbReference type="PANTHER" id="PTHR31595:SF60">
    <property type="entry name" value="BIOSYNTHESIS PROTEIN (TRI7), PUTATIVE (AFU_ORTHOLOGUE AFUA_8G05970)-RELATED"/>
    <property type="match status" value="1"/>
</dbReference>
<protein>
    <submittedName>
        <fullName evidence="9">Tat pathway signal sequence</fullName>
    </submittedName>
</protein>
<evidence type="ECO:0000256" key="3">
    <source>
        <dbReference type="ARBA" id="ARBA00022679"/>
    </source>
</evidence>
<keyword evidence="5 7" id="KW-1133">Transmembrane helix</keyword>
<keyword evidence="10" id="KW-1185">Reference proteome</keyword>
<keyword evidence="6 7" id="KW-0472">Membrane</keyword>
<feature type="transmembrane region" description="Helical" evidence="7">
    <location>
        <begin position="37"/>
        <end position="57"/>
    </location>
</feature>
<dbReference type="InParanoid" id="K1Y9B6"/>
<evidence type="ECO:0000256" key="7">
    <source>
        <dbReference type="SAM" id="Phobius"/>
    </source>
</evidence>
<reference evidence="9 10" key="1">
    <citation type="journal article" date="2012" name="BMC Genomics">
        <title>Sequencing the genome of Marssonina brunnea reveals fungus-poplar co-evolution.</title>
        <authorList>
            <person name="Zhu S."/>
            <person name="Cao Y.-Z."/>
            <person name="Jiang C."/>
            <person name="Tan B.-Y."/>
            <person name="Wang Z."/>
            <person name="Feng S."/>
            <person name="Zhang L."/>
            <person name="Su X.-H."/>
            <person name="Brejova B."/>
            <person name="Vinar T."/>
            <person name="Xu M."/>
            <person name="Wang M.-X."/>
            <person name="Zhang S.-G."/>
            <person name="Huang M.-R."/>
            <person name="Wu R."/>
            <person name="Zhou Y."/>
        </authorList>
    </citation>
    <scope>NUCLEOTIDE SEQUENCE [LARGE SCALE GENOMIC DNA]</scope>
    <source>
        <strain evidence="9 10">MB_m1</strain>
    </source>
</reference>
<evidence type="ECO:0000313" key="10">
    <source>
        <dbReference type="Proteomes" id="UP000006753"/>
    </source>
</evidence>
<feature type="transmembrane region" description="Helical" evidence="7">
    <location>
        <begin position="12"/>
        <end position="30"/>
    </location>
</feature>
<evidence type="ECO:0000256" key="6">
    <source>
        <dbReference type="ARBA" id="ARBA00023136"/>
    </source>
</evidence>
<dbReference type="GO" id="GO:0006629">
    <property type="term" value="P:lipid metabolic process"/>
    <property type="evidence" value="ECO:0007669"/>
    <property type="project" value="InterPro"/>
</dbReference>
<feature type="transmembrane region" description="Helical" evidence="7">
    <location>
        <begin position="63"/>
        <end position="85"/>
    </location>
</feature>
<keyword evidence="3" id="KW-0808">Transferase</keyword>
<feature type="domain" description="Wax synthase" evidence="8">
    <location>
        <begin position="254"/>
        <end position="342"/>
    </location>
</feature>
<dbReference type="GO" id="GO:0008374">
    <property type="term" value="F:O-acyltransferase activity"/>
    <property type="evidence" value="ECO:0007669"/>
    <property type="project" value="InterPro"/>
</dbReference>
<dbReference type="AlphaFoldDB" id="K1Y9B6"/>
<evidence type="ECO:0000259" key="8">
    <source>
        <dbReference type="Pfam" id="PF13813"/>
    </source>
</evidence>
<dbReference type="Pfam" id="PF13813">
    <property type="entry name" value="MBOAT_2"/>
    <property type="match status" value="1"/>
</dbReference>
<gene>
    <name evidence="9" type="ORF">MBM_00862</name>
</gene>
<dbReference type="InterPro" id="IPR044851">
    <property type="entry name" value="Wax_synthase"/>
</dbReference>
<evidence type="ECO:0000256" key="4">
    <source>
        <dbReference type="ARBA" id="ARBA00022692"/>
    </source>
</evidence>
<dbReference type="GO" id="GO:0016020">
    <property type="term" value="C:membrane"/>
    <property type="evidence" value="ECO:0007669"/>
    <property type="project" value="UniProtKB-SubCell"/>
</dbReference>
<feature type="transmembrane region" description="Helical" evidence="7">
    <location>
        <begin position="377"/>
        <end position="395"/>
    </location>
</feature>
<dbReference type="eggNOG" id="ENOG502SI5I">
    <property type="taxonomic scope" value="Eukaryota"/>
</dbReference>
<dbReference type="OrthoDB" id="1077582at2759"/>
<comment type="similarity">
    <text evidence="2">Belongs to the wax synthase family.</text>
</comment>
<proteinExistence type="inferred from homology"/>
<comment type="subcellular location">
    <subcellularLocation>
        <location evidence="1">Membrane</location>
        <topology evidence="1">Multi-pass membrane protein</topology>
    </subcellularLocation>
</comment>
<evidence type="ECO:0000313" key="9">
    <source>
        <dbReference type="EMBL" id="EKD21749.1"/>
    </source>
</evidence>
<evidence type="ECO:0000256" key="2">
    <source>
        <dbReference type="ARBA" id="ARBA00007282"/>
    </source>
</evidence>
<feature type="transmembrane region" description="Helical" evidence="7">
    <location>
        <begin position="309"/>
        <end position="329"/>
    </location>
</feature>
<organism evidence="9 10">
    <name type="scientific">Marssonina brunnea f. sp. multigermtubi (strain MB_m1)</name>
    <name type="common">Marssonina leaf spot fungus</name>
    <dbReference type="NCBI Taxonomy" id="1072389"/>
    <lineage>
        <taxon>Eukaryota</taxon>
        <taxon>Fungi</taxon>
        <taxon>Dikarya</taxon>
        <taxon>Ascomycota</taxon>
        <taxon>Pezizomycotina</taxon>
        <taxon>Leotiomycetes</taxon>
        <taxon>Helotiales</taxon>
        <taxon>Drepanopezizaceae</taxon>
        <taxon>Drepanopeziza</taxon>
    </lineage>
</organism>
<keyword evidence="4 7" id="KW-0812">Transmembrane</keyword>
<evidence type="ECO:0000256" key="1">
    <source>
        <dbReference type="ARBA" id="ARBA00004141"/>
    </source>
</evidence>
<accession>K1Y9B6</accession>
<dbReference type="OMA" id="FRHIGTP"/>
<dbReference type="KEGG" id="mbe:MBM_00862"/>
<dbReference type="Proteomes" id="UP000006753">
    <property type="component" value="Unassembled WGS sequence"/>
</dbReference>
<dbReference type="HOGENOM" id="CLU_032731_0_1_1"/>
<evidence type="ECO:0000256" key="5">
    <source>
        <dbReference type="ARBA" id="ARBA00022989"/>
    </source>
</evidence>
<dbReference type="InterPro" id="IPR032805">
    <property type="entry name" value="Wax_synthase_dom"/>
</dbReference>
<dbReference type="PANTHER" id="PTHR31595">
    <property type="entry name" value="LONG-CHAIN-ALCOHOL O-FATTY-ACYLTRANSFERASE 3-RELATED"/>
    <property type="match status" value="1"/>
</dbReference>
<feature type="transmembrane region" description="Helical" evidence="7">
    <location>
        <begin position="226"/>
        <end position="246"/>
    </location>
</feature>
<dbReference type="GeneID" id="18756797"/>